<evidence type="ECO:0000313" key="2">
    <source>
        <dbReference type="EMBL" id="EAU69945.1"/>
    </source>
</evidence>
<dbReference type="KEGG" id="sur:STAUR_7441"/>
<dbReference type="OrthoDB" id="9782387at2"/>
<dbReference type="Gene3D" id="3.20.20.70">
    <property type="entry name" value="Aldolase class I"/>
    <property type="match status" value="1"/>
</dbReference>
<dbReference type="HOGENOM" id="CLU_1947538_0_0_7"/>
<dbReference type="AlphaFoldDB" id="Q09DW4"/>
<keyword evidence="3" id="KW-1185">Reference proteome</keyword>
<dbReference type="Proteomes" id="UP000032702">
    <property type="component" value="Unassembled WGS sequence"/>
</dbReference>
<protein>
    <submittedName>
        <fullName evidence="2">Molybdenum cofactor biosynthesis protein</fullName>
    </submittedName>
</protein>
<dbReference type="RefSeq" id="WP_002609680.1">
    <property type="nucleotide sequence ID" value="NC_014623.1"/>
</dbReference>
<dbReference type="Proteomes" id="UP000001351">
    <property type="component" value="Chromosome"/>
</dbReference>
<dbReference type="eggNOG" id="COG0535">
    <property type="taxonomic scope" value="Bacteria"/>
</dbReference>
<dbReference type="PATRIC" id="fig|378806.16.peg.9336"/>
<dbReference type="EMBL" id="CP002271">
    <property type="protein sequence ID" value="ADO75197.1"/>
    <property type="molecule type" value="Genomic_DNA"/>
</dbReference>
<reference evidence="2 4" key="1">
    <citation type="submission" date="2006-04" db="EMBL/GenBank/DDBJ databases">
        <authorList>
            <person name="Nierman W.C."/>
        </authorList>
    </citation>
    <scope>NUCLEOTIDE SEQUENCE [LARGE SCALE GENOMIC DNA]</scope>
    <source>
        <strain evidence="2 4">DW4/3-1</strain>
    </source>
</reference>
<evidence type="ECO:0000313" key="3">
    <source>
        <dbReference type="Proteomes" id="UP000001351"/>
    </source>
</evidence>
<name>Q09DW4_STIAD</name>
<gene>
    <name evidence="1" type="ordered locus">STAUR_7441</name>
    <name evidence="2" type="ORF">STIAU_5561</name>
</gene>
<accession>Q09DW4</accession>
<dbReference type="EMBL" id="AAMD01000002">
    <property type="protein sequence ID" value="EAU69945.1"/>
    <property type="molecule type" value="Genomic_DNA"/>
</dbReference>
<organism evidence="2 4">
    <name type="scientific">Stigmatella aurantiaca (strain DW4/3-1)</name>
    <dbReference type="NCBI Taxonomy" id="378806"/>
    <lineage>
        <taxon>Bacteria</taxon>
        <taxon>Pseudomonadati</taxon>
        <taxon>Myxococcota</taxon>
        <taxon>Myxococcia</taxon>
        <taxon>Myxococcales</taxon>
        <taxon>Cystobacterineae</taxon>
        <taxon>Archangiaceae</taxon>
        <taxon>Stigmatella</taxon>
    </lineage>
</organism>
<evidence type="ECO:0000313" key="4">
    <source>
        <dbReference type="Proteomes" id="UP000032702"/>
    </source>
</evidence>
<dbReference type="InterPro" id="IPR058240">
    <property type="entry name" value="rSAM_sf"/>
</dbReference>
<dbReference type="InterPro" id="IPR013785">
    <property type="entry name" value="Aldolase_TIM"/>
</dbReference>
<evidence type="ECO:0000313" key="1">
    <source>
        <dbReference type="EMBL" id="ADO75197.1"/>
    </source>
</evidence>
<proteinExistence type="predicted"/>
<dbReference type="SUPFAM" id="SSF102114">
    <property type="entry name" value="Radical SAM enzymes"/>
    <property type="match status" value="1"/>
</dbReference>
<sequence length="129" mass="14441">MEAEARHLRLTLRQRQALQHVAKYGPGREQMRALDWPHPGAGIDQAPPPDHLLGPLAVHLEVIGACNLTCTHCFAGELPRNHHPLRFAHVEGLFVERLFAQLAGLVSFRLGLTGGESLHFRNHRFPGHF</sequence>
<reference evidence="1 3" key="2">
    <citation type="journal article" date="2011" name="Mol. Biol. Evol.">
        <title>Comparative genomic analysis of fruiting body formation in Myxococcales.</title>
        <authorList>
            <person name="Huntley S."/>
            <person name="Hamann N."/>
            <person name="Wegener-Feldbrugge S."/>
            <person name="Treuner-Lange A."/>
            <person name="Kube M."/>
            <person name="Reinhardt R."/>
            <person name="Klages S."/>
            <person name="Muller R."/>
            <person name="Ronning C.M."/>
            <person name="Nierman W.C."/>
            <person name="Sogaard-Andersen L."/>
        </authorList>
    </citation>
    <scope>NUCLEOTIDE SEQUENCE [LARGE SCALE GENOMIC DNA]</scope>
    <source>
        <strain evidence="1 3">DW4/3-1</strain>
    </source>
</reference>